<protein>
    <submittedName>
        <fullName evidence="1">Uncharacterized protein</fullName>
    </submittedName>
</protein>
<accession>G0TST9</accession>
<dbReference type="AlphaFoldDB" id="G0TST9"/>
<evidence type="ECO:0000313" key="1">
    <source>
        <dbReference type="EMBL" id="CCC47017.1"/>
    </source>
</evidence>
<proteinExistence type="predicted"/>
<sequence>MLLAEGFQRMLEGQSPQRDVRVLFEEAEMEAHRLLLDTEWSRRRHQADAHLYAAIKHNPLSRLLAYEVYAVCGYYVRLWEFSSKLEKGAAALVRTFIARDIRTDYLLQQTMLRFESFRRDVETGERLEDCETSVEEFVKECLLLERDAFGQFRFDARGDNRHLLHCIKLEDIAKSPKSFAVVLDPLVKQQGNFTLQRTAVYQGRWMEHRLACGVESHRVDDRLPLMETVRVADPLEDESKSSPAASEELSFIVYYDDPVCRRHKETALEKATERAHVEVFELAVEDKNRSFWEKWFMDR</sequence>
<name>G0TST9_TRYVY</name>
<reference evidence="1" key="1">
    <citation type="journal article" date="2012" name="Proc. Natl. Acad. Sci. U.S.A.">
        <title>Antigenic diversity is generated by distinct evolutionary mechanisms in African trypanosome species.</title>
        <authorList>
            <person name="Jackson A.P."/>
            <person name="Berry A."/>
            <person name="Aslett M."/>
            <person name="Allison H.C."/>
            <person name="Burton P."/>
            <person name="Vavrova-Anderson J."/>
            <person name="Brown R."/>
            <person name="Browne H."/>
            <person name="Corton N."/>
            <person name="Hauser H."/>
            <person name="Gamble J."/>
            <person name="Gilderthorp R."/>
            <person name="Marcello L."/>
            <person name="McQuillan J."/>
            <person name="Otto T.D."/>
            <person name="Quail M.A."/>
            <person name="Sanders M.J."/>
            <person name="van Tonder A."/>
            <person name="Ginger M.L."/>
            <person name="Field M.C."/>
            <person name="Barry J.D."/>
            <person name="Hertz-Fowler C."/>
            <person name="Berriman M."/>
        </authorList>
    </citation>
    <scope>NUCLEOTIDE SEQUENCE</scope>
    <source>
        <strain evidence="1">Y486</strain>
    </source>
</reference>
<organism evidence="1">
    <name type="scientific">Trypanosoma vivax (strain Y486)</name>
    <dbReference type="NCBI Taxonomy" id="1055687"/>
    <lineage>
        <taxon>Eukaryota</taxon>
        <taxon>Discoba</taxon>
        <taxon>Euglenozoa</taxon>
        <taxon>Kinetoplastea</taxon>
        <taxon>Metakinetoplastina</taxon>
        <taxon>Trypanosomatida</taxon>
        <taxon>Trypanosomatidae</taxon>
        <taxon>Trypanosoma</taxon>
        <taxon>Duttonella</taxon>
    </lineage>
</organism>
<dbReference type="EMBL" id="HE573019">
    <property type="protein sequence ID" value="CCC47017.1"/>
    <property type="molecule type" value="Genomic_DNA"/>
</dbReference>
<gene>
    <name evidence="1" type="ORF">TVY486_0302040</name>
</gene>